<keyword evidence="3" id="KW-0408">Iron</keyword>
<evidence type="ECO:0000313" key="6">
    <source>
        <dbReference type="EMBL" id="PJJ71781.1"/>
    </source>
</evidence>
<dbReference type="InterPro" id="IPR029052">
    <property type="entry name" value="Metallo-depent_PP-like"/>
</dbReference>
<dbReference type="GO" id="GO:0004112">
    <property type="term" value="F:cyclic-nucleotide phosphodiesterase activity"/>
    <property type="evidence" value="ECO:0007669"/>
    <property type="project" value="InterPro"/>
</dbReference>
<organism evidence="6 7">
    <name type="scientific">Diaminobutyricimonas aerilata</name>
    <dbReference type="NCBI Taxonomy" id="1162967"/>
    <lineage>
        <taxon>Bacteria</taxon>
        <taxon>Bacillati</taxon>
        <taxon>Actinomycetota</taxon>
        <taxon>Actinomycetes</taxon>
        <taxon>Micrococcales</taxon>
        <taxon>Microbacteriaceae</taxon>
        <taxon>Diaminobutyricimonas</taxon>
    </lineage>
</organism>
<dbReference type="InterPro" id="IPR026575">
    <property type="entry name" value="GpdQ/CpdA-like"/>
</dbReference>
<dbReference type="CDD" id="cd07402">
    <property type="entry name" value="MPP_GpdQ"/>
    <property type="match status" value="1"/>
</dbReference>
<dbReference type="InterPro" id="IPR050884">
    <property type="entry name" value="CNP_phosphodiesterase-III"/>
</dbReference>
<dbReference type="Gene3D" id="3.60.21.10">
    <property type="match status" value="1"/>
</dbReference>
<gene>
    <name evidence="6" type="ORF">CLV46_1334</name>
</gene>
<protein>
    <submittedName>
        <fullName evidence="6">3',5'-cyclic AMP phosphodiesterase CpdA</fullName>
    </submittedName>
</protein>
<name>A0A2M9CIP2_9MICO</name>
<keyword evidence="1" id="KW-0479">Metal-binding</keyword>
<dbReference type="Proteomes" id="UP000228758">
    <property type="component" value="Unassembled WGS sequence"/>
</dbReference>
<keyword evidence="7" id="KW-1185">Reference proteome</keyword>
<dbReference type="EMBL" id="PGFF01000001">
    <property type="protein sequence ID" value="PJJ71781.1"/>
    <property type="molecule type" value="Genomic_DNA"/>
</dbReference>
<proteinExistence type="inferred from homology"/>
<comment type="caution">
    <text evidence="6">The sequence shown here is derived from an EMBL/GenBank/DDBJ whole genome shotgun (WGS) entry which is preliminary data.</text>
</comment>
<dbReference type="PANTHER" id="PTHR42988">
    <property type="entry name" value="PHOSPHOHYDROLASE"/>
    <property type="match status" value="1"/>
</dbReference>
<evidence type="ECO:0000256" key="3">
    <source>
        <dbReference type="ARBA" id="ARBA00023004"/>
    </source>
</evidence>
<feature type="domain" description="Calcineurin-like phosphoesterase" evidence="5">
    <location>
        <begin position="28"/>
        <end position="229"/>
    </location>
</feature>
<dbReference type="GO" id="GO:0046872">
    <property type="term" value="F:metal ion binding"/>
    <property type="evidence" value="ECO:0007669"/>
    <property type="project" value="UniProtKB-KW"/>
</dbReference>
<dbReference type="PANTHER" id="PTHR42988:SF2">
    <property type="entry name" value="CYCLIC NUCLEOTIDE PHOSPHODIESTERASE CBUA0032-RELATED"/>
    <property type="match status" value="1"/>
</dbReference>
<keyword evidence="2" id="KW-0378">Hydrolase</keyword>
<evidence type="ECO:0000256" key="1">
    <source>
        <dbReference type="ARBA" id="ARBA00022723"/>
    </source>
</evidence>
<accession>A0A2M9CIP2</accession>
<sequence>MLGHIGGSGEGDMATKARWGQHPAADLVIAHISDTHLLTGGVPLNGSIDTVANLHLAMERLAGSGIDFDALVFTGDLTDLGEPGAYDILRDAVEPVAARLGAEVIWVMGNHDERAPFAAALYGESVENAGENAARPQDRVHDVHGLRIIALDSTVPGYHHGELTDAQLDWLRRELAAPAPRGTLLALHHPPVPSPIDFHDALELRDQHKLAEVVEGTDVRGILGGHLHYSTHSTFAGVPVSVAAATCYTMTFLEPDRLLSGVDGGQSIDLVHVYDDRIVHTVAPLARFPEVASRPADLIDRISKLDPELRLELLSSKESTFDRLLRALDDAGA</sequence>
<dbReference type="Pfam" id="PF00149">
    <property type="entry name" value="Metallophos"/>
    <property type="match status" value="1"/>
</dbReference>
<evidence type="ECO:0000259" key="5">
    <source>
        <dbReference type="Pfam" id="PF00149"/>
    </source>
</evidence>
<reference evidence="6 7" key="1">
    <citation type="submission" date="2017-11" db="EMBL/GenBank/DDBJ databases">
        <title>Genomic Encyclopedia of Archaeal and Bacterial Type Strains, Phase II (KMG-II): From Individual Species to Whole Genera.</title>
        <authorList>
            <person name="Goeker M."/>
        </authorList>
    </citation>
    <scope>NUCLEOTIDE SEQUENCE [LARGE SCALE GENOMIC DNA]</scope>
    <source>
        <strain evidence="6 7">DSM 27393</strain>
    </source>
</reference>
<evidence type="ECO:0000313" key="7">
    <source>
        <dbReference type="Proteomes" id="UP000228758"/>
    </source>
</evidence>
<evidence type="ECO:0000256" key="2">
    <source>
        <dbReference type="ARBA" id="ARBA00022801"/>
    </source>
</evidence>
<dbReference type="SUPFAM" id="SSF56300">
    <property type="entry name" value="Metallo-dependent phosphatases"/>
    <property type="match status" value="1"/>
</dbReference>
<evidence type="ECO:0000256" key="4">
    <source>
        <dbReference type="ARBA" id="ARBA00025742"/>
    </source>
</evidence>
<comment type="similarity">
    <text evidence="4">Belongs to the cyclic nucleotide phosphodiesterase class-III family.</text>
</comment>
<dbReference type="InterPro" id="IPR004843">
    <property type="entry name" value="Calcineurin-like_PHP"/>
</dbReference>
<dbReference type="AlphaFoldDB" id="A0A2M9CIP2"/>